<reference evidence="9 10" key="1">
    <citation type="journal article" date="2019" name="Sci. Transl. Med.">
        <title>Quorum sensing between bacterial species on the skin protects against epidermal injury in atopic dermatitis.</title>
        <authorList>
            <person name="Williams M.R."/>
        </authorList>
    </citation>
    <scope>NUCLEOTIDE SEQUENCE [LARGE SCALE GENOMIC DNA]</scope>
    <source>
        <strain evidence="9 10">E7</strain>
    </source>
</reference>
<dbReference type="GO" id="GO:0032259">
    <property type="term" value="P:methylation"/>
    <property type="evidence" value="ECO:0007669"/>
    <property type="project" value="UniProtKB-KW"/>
</dbReference>
<evidence type="ECO:0000256" key="2">
    <source>
        <dbReference type="ARBA" id="ARBA00022603"/>
    </source>
</evidence>
<feature type="domain" description="Tetrapyrrole methylase" evidence="7">
    <location>
        <begin position="8"/>
        <end position="217"/>
    </location>
</feature>
<dbReference type="InterPro" id="IPR014777">
    <property type="entry name" value="4pyrrole_Mease_sub1"/>
</dbReference>
<dbReference type="RefSeq" id="WP_002478707.1">
    <property type="nucleotide sequence ID" value="NZ_AP021848.1"/>
</dbReference>
<dbReference type="Gene3D" id="3.30.950.10">
    <property type="entry name" value="Methyltransferase, Cobalt-precorrin-4 Transmethylase, Domain 2"/>
    <property type="match status" value="1"/>
</dbReference>
<evidence type="ECO:0000256" key="3">
    <source>
        <dbReference type="ARBA" id="ARBA00022679"/>
    </source>
</evidence>
<dbReference type="InterPro" id="IPR035996">
    <property type="entry name" value="4pyrrol_Methylase_sf"/>
</dbReference>
<evidence type="ECO:0000259" key="7">
    <source>
        <dbReference type="Pfam" id="PF00590"/>
    </source>
</evidence>
<dbReference type="InterPro" id="IPR006366">
    <property type="entry name" value="CobA/CysG_C"/>
</dbReference>
<evidence type="ECO:0000256" key="5">
    <source>
        <dbReference type="ARBA" id="ARBA00023244"/>
    </source>
</evidence>
<dbReference type="PROSITE" id="PS00840">
    <property type="entry name" value="SUMT_2"/>
    <property type="match status" value="1"/>
</dbReference>
<dbReference type="InterPro" id="IPR000878">
    <property type="entry name" value="4pyrrol_Mease"/>
</dbReference>
<evidence type="ECO:0000256" key="1">
    <source>
        <dbReference type="ARBA" id="ARBA00012162"/>
    </source>
</evidence>
<dbReference type="InterPro" id="IPR050161">
    <property type="entry name" value="Siro_Cobalamin_biosynth"/>
</dbReference>
<proteinExistence type="inferred from homology"/>
<dbReference type="NCBIfam" id="TIGR01469">
    <property type="entry name" value="cobA_cysG_Cterm"/>
    <property type="match status" value="1"/>
</dbReference>
<sequence length="310" mass="34123">MSIANGGKVYLVGAGPGNPNLLTKQAERLIREADIILYDRLVNPLILQYASEKAVFVNVGKKPYHKHIQQVQINHKMIAAAHQYKHVVRLKGGDPAIFGRVYEELEALKQQAIEVEIVPGITSASAAAATMNVGLTMRQVAPSVTFSTGHFKDDVSNETDIRNLHNGGTLAIYMGVKRLGHIIQQITAVSTEDYPIAVIFNASWYNETTVIGRLSTIEAQLTKINLEGQPGICLVGPIVEHMSQIPKANSRDSILKILVGEKEQALIQAEHLADIGTPCLIQPSKTAHQSQHDLFQHIIAQHQCDYIYME</sequence>
<dbReference type="PANTHER" id="PTHR45790:SF3">
    <property type="entry name" value="S-ADENOSYL-L-METHIONINE-DEPENDENT UROPORPHYRINOGEN III METHYLTRANSFERASE, CHLOROPLASTIC"/>
    <property type="match status" value="1"/>
</dbReference>
<dbReference type="Proteomes" id="UP000293637">
    <property type="component" value="Unassembled WGS sequence"/>
</dbReference>
<comment type="similarity">
    <text evidence="6">Belongs to the precorrin methyltransferase family.</text>
</comment>
<dbReference type="GeneID" id="58091302"/>
<dbReference type="GO" id="GO:0004851">
    <property type="term" value="F:uroporphyrin-III C-methyltransferase activity"/>
    <property type="evidence" value="ECO:0007669"/>
    <property type="project" value="UniProtKB-EC"/>
</dbReference>
<dbReference type="NCBIfam" id="NF004790">
    <property type="entry name" value="PRK06136.1"/>
    <property type="match status" value="1"/>
</dbReference>
<name>A0A292DK98_STALU</name>
<gene>
    <name evidence="9" type="primary">cobA</name>
    <name evidence="9" type="ORF">EQ812_01235</name>
    <name evidence="8" type="ORF">FO454_00705</name>
</gene>
<keyword evidence="2 6" id="KW-0489">Methyltransferase</keyword>
<evidence type="ECO:0000313" key="10">
    <source>
        <dbReference type="Proteomes" id="UP000293637"/>
    </source>
</evidence>
<protein>
    <recommendedName>
        <fullName evidence="1">uroporphyrinogen-III C-methyltransferase</fullName>
        <ecNumber evidence="1">2.1.1.107</ecNumber>
    </recommendedName>
</protein>
<dbReference type="EMBL" id="CP041722">
    <property type="protein sequence ID" value="QEX37505.1"/>
    <property type="molecule type" value="Genomic_DNA"/>
</dbReference>
<dbReference type="Proteomes" id="UP000325462">
    <property type="component" value="Chromosome"/>
</dbReference>
<evidence type="ECO:0000313" key="11">
    <source>
        <dbReference type="Proteomes" id="UP000325462"/>
    </source>
</evidence>
<reference evidence="8 11" key="2">
    <citation type="submission" date="2019-07" db="EMBL/GenBank/DDBJ databases">
        <title>Comparative genome analysis of staphylococcus lugdunensis shows clonal complex-dependent diversity of the putative virulence factor, ess/type vii locus.</title>
        <authorList>
            <person name="Lebeurre J."/>
            <person name="Dahyot S."/>
            <person name="Diene S."/>
            <person name="Paulay A."/>
            <person name="Aubourg M."/>
            <person name="Argemi X."/>
            <person name="Giard J.-C."/>
            <person name="Tournier I."/>
            <person name="Francois P."/>
            <person name="Pestel-Caron M."/>
        </authorList>
    </citation>
    <scope>NUCLEOTIDE SEQUENCE [LARGE SCALE GENOMIC DNA]</scope>
    <source>
        <strain evidence="8 11">SL13</strain>
    </source>
</reference>
<evidence type="ECO:0000313" key="9">
    <source>
        <dbReference type="EMBL" id="TBW73455.1"/>
    </source>
</evidence>
<dbReference type="SUPFAM" id="SSF53790">
    <property type="entry name" value="Tetrapyrrole methylase"/>
    <property type="match status" value="1"/>
</dbReference>
<keyword evidence="3 6" id="KW-0808">Transferase</keyword>
<dbReference type="PANTHER" id="PTHR45790">
    <property type="entry name" value="SIROHEME SYNTHASE-RELATED"/>
    <property type="match status" value="1"/>
</dbReference>
<keyword evidence="11" id="KW-1185">Reference proteome</keyword>
<dbReference type="InterPro" id="IPR014776">
    <property type="entry name" value="4pyrrole_Mease_sub2"/>
</dbReference>
<dbReference type="EMBL" id="SCHB01000001">
    <property type="protein sequence ID" value="TBW73455.1"/>
    <property type="molecule type" value="Genomic_DNA"/>
</dbReference>
<evidence type="ECO:0000256" key="6">
    <source>
        <dbReference type="RuleBase" id="RU003960"/>
    </source>
</evidence>
<dbReference type="CDD" id="cd11642">
    <property type="entry name" value="SUMT"/>
    <property type="match status" value="1"/>
</dbReference>
<dbReference type="AlphaFoldDB" id="A0A292DK98"/>
<dbReference type="Gene3D" id="3.40.1010.10">
    <property type="entry name" value="Cobalt-precorrin-4 Transmethylase, Domain 1"/>
    <property type="match status" value="1"/>
</dbReference>
<evidence type="ECO:0000313" key="8">
    <source>
        <dbReference type="EMBL" id="QEX37505.1"/>
    </source>
</evidence>
<evidence type="ECO:0000256" key="4">
    <source>
        <dbReference type="ARBA" id="ARBA00022691"/>
    </source>
</evidence>
<dbReference type="InterPro" id="IPR003043">
    <property type="entry name" value="Uropor_MeTrfase_CS"/>
</dbReference>
<keyword evidence="4" id="KW-0949">S-adenosyl-L-methionine</keyword>
<dbReference type="FunFam" id="3.40.1010.10:FF:000001">
    <property type="entry name" value="Siroheme synthase"/>
    <property type="match status" value="1"/>
</dbReference>
<dbReference type="EC" id="2.1.1.107" evidence="1"/>
<accession>A0A292DK98</accession>
<dbReference type="GO" id="GO:0019354">
    <property type="term" value="P:siroheme biosynthetic process"/>
    <property type="evidence" value="ECO:0007669"/>
    <property type="project" value="InterPro"/>
</dbReference>
<keyword evidence="5" id="KW-0627">Porphyrin biosynthesis</keyword>
<dbReference type="Pfam" id="PF00590">
    <property type="entry name" value="TP_methylase"/>
    <property type="match status" value="1"/>
</dbReference>
<dbReference type="OMA" id="NTLVFYM"/>
<organism evidence="9 10">
    <name type="scientific">Staphylococcus lugdunensis</name>
    <dbReference type="NCBI Taxonomy" id="28035"/>
    <lineage>
        <taxon>Bacteria</taxon>
        <taxon>Bacillati</taxon>
        <taxon>Bacillota</taxon>
        <taxon>Bacilli</taxon>
        <taxon>Bacillales</taxon>
        <taxon>Staphylococcaceae</taxon>
        <taxon>Staphylococcus</taxon>
    </lineage>
</organism>